<dbReference type="AlphaFoldDB" id="A0A2T2P914"/>
<dbReference type="PANTHER" id="PTHR36978">
    <property type="entry name" value="P-LOOP CONTAINING NUCLEOTIDE TRIPHOSPHATE HYDROLASE"/>
    <property type="match status" value="1"/>
</dbReference>
<keyword evidence="1" id="KW-1133">Transmembrane helix</keyword>
<dbReference type="STRING" id="1448308.A0A2T2P914"/>
<evidence type="ECO:0008006" key="4">
    <source>
        <dbReference type="Google" id="ProtNLM"/>
    </source>
</evidence>
<dbReference type="Gene3D" id="3.40.50.300">
    <property type="entry name" value="P-loop containing nucleotide triphosphate hydrolases"/>
    <property type="match status" value="1"/>
</dbReference>
<name>A0A2T2P914_CORCC</name>
<keyword evidence="3" id="KW-1185">Reference proteome</keyword>
<dbReference type="InterPro" id="IPR040632">
    <property type="entry name" value="Sulfotransfer_4"/>
</dbReference>
<reference evidence="2 3" key="1">
    <citation type="journal article" date="2018" name="Front. Microbiol.">
        <title>Genome-Wide Analysis of Corynespora cassiicola Leaf Fall Disease Putative Effectors.</title>
        <authorList>
            <person name="Lopez D."/>
            <person name="Ribeiro S."/>
            <person name="Label P."/>
            <person name="Fumanal B."/>
            <person name="Venisse J.S."/>
            <person name="Kohler A."/>
            <person name="de Oliveira R.R."/>
            <person name="Labutti K."/>
            <person name="Lipzen A."/>
            <person name="Lail K."/>
            <person name="Bauer D."/>
            <person name="Ohm R.A."/>
            <person name="Barry K.W."/>
            <person name="Spatafora J."/>
            <person name="Grigoriev I.V."/>
            <person name="Martin F.M."/>
            <person name="Pujade-Renaud V."/>
        </authorList>
    </citation>
    <scope>NUCLEOTIDE SEQUENCE [LARGE SCALE GENOMIC DNA]</scope>
    <source>
        <strain evidence="2 3">Philippines</strain>
    </source>
</reference>
<dbReference type="PANTHER" id="PTHR36978:SF4">
    <property type="entry name" value="P-LOOP CONTAINING NUCLEOSIDE TRIPHOSPHATE HYDROLASE PROTEIN"/>
    <property type="match status" value="1"/>
</dbReference>
<gene>
    <name evidence="2" type="ORF">BS50DRAFT_670605</name>
</gene>
<sequence>MSAPKKTARIEVLHLSMPRTGSVSMMEAYNTLGLMTYHGFDYCALPKHQILWEKAIDAEFYGKGRRFEKDDFDDEKFLGPYQVLSDLPVIGFSERFLEFYPDAKVVLVDRDIEQWYRSYDTGVISAIYTTIVWILLNITEPYIMKARPATTMVKLCYRMFNCHDQESYQANARDTYRKHYEMIRRKVPKDRLLDYKLGSGWEPLCTFLGKPIPEQPFPWKNESKEFAVWMRKIQLGFLKDGLREFTKKSTALAMIGTVAFAVWALSAYGKPA</sequence>
<accession>A0A2T2P914</accession>
<dbReference type="SUPFAM" id="SSF52540">
    <property type="entry name" value="P-loop containing nucleoside triphosphate hydrolases"/>
    <property type="match status" value="1"/>
</dbReference>
<evidence type="ECO:0000256" key="1">
    <source>
        <dbReference type="SAM" id="Phobius"/>
    </source>
</evidence>
<evidence type="ECO:0000313" key="2">
    <source>
        <dbReference type="EMBL" id="PSN74152.1"/>
    </source>
</evidence>
<dbReference type="Pfam" id="PF17784">
    <property type="entry name" value="Sulfotransfer_4"/>
    <property type="match status" value="1"/>
</dbReference>
<dbReference type="OrthoDB" id="408152at2759"/>
<organism evidence="2 3">
    <name type="scientific">Corynespora cassiicola Philippines</name>
    <dbReference type="NCBI Taxonomy" id="1448308"/>
    <lineage>
        <taxon>Eukaryota</taxon>
        <taxon>Fungi</taxon>
        <taxon>Dikarya</taxon>
        <taxon>Ascomycota</taxon>
        <taxon>Pezizomycotina</taxon>
        <taxon>Dothideomycetes</taxon>
        <taxon>Pleosporomycetidae</taxon>
        <taxon>Pleosporales</taxon>
        <taxon>Corynesporascaceae</taxon>
        <taxon>Corynespora</taxon>
    </lineage>
</organism>
<proteinExistence type="predicted"/>
<dbReference type="EMBL" id="KZ678128">
    <property type="protein sequence ID" value="PSN74152.1"/>
    <property type="molecule type" value="Genomic_DNA"/>
</dbReference>
<feature type="transmembrane region" description="Helical" evidence="1">
    <location>
        <begin position="251"/>
        <end position="269"/>
    </location>
</feature>
<keyword evidence="1" id="KW-0472">Membrane</keyword>
<keyword evidence="1" id="KW-0812">Transmembrane</keyword>
<evidence type="ECO:0000313" key="3">
    <source>
        <dbReference type="Proteomes" id="UP000240883"/>
    </source>
</evidence>
<dbReference type="InterPro" id="IPR027417">
    <property type="entry name" value="P-loop_NTPase"/>
</dbReference>
<protein>
    <recommendedName>
        <fullName evidence="4">Efflux pump antibiotic resistance protein</fullName>
    </recommendedName>
</protein>
<dbReference type="Proteomes" id="UP000240883">
    <property type="component" value="Unassembled WGS sequence"/>
</dbReference>